<comment type="caution">
    <text evidence="3">The sequence shown here is derived from an EMBL/GenBank/DDBJ whole genome shotgun (WGS) entry which is preliminary data.</text>
</comment>
<feature type="compositionally biased region" description="Basic and acidic residues" evidence="1">
    <location>
        <begin position="126"/>
        <end position="136"/>
    </location>
</feature>
<accession>A0A2N5M1N4</accession>
<feature type="transmembrane region" description="Helical" evidence="2">
    <location>
        <begin position="47"/>
        <end position="69"/>
    </location>
</feature>
<feature type="region of interest" description="Disordered" evidence="1">
    <location>
        <begin position="78"/>
        <end position="152"/>
    </location>
</feature>
<gene>
    <name evidence="3" type="ORF">CUU66_18915</name>
</gene>
<feature type="compositionally biased region" description="Basic and acidic residues" evidence="1">
    <location>
        <begin position="78"/>
        <end position="93"/>
    </location>
</feature>
<organism evidence="3 4">
    <name type="scientific">Peribacillus deserti</name>
    <dbReference type="NCBI Taxonomy" id="673318"/>
    <lineage>
        <taxon>Bacteria</taxon>
        <taxon>Bacillati</taxon>
        <taxon>Bacillota</taxon>
        <taxon>Bacilli</taxon>
        <taxon>Bacillales</taxon>
        <taxon>Bacillaceae</taxon>
        <taxon>Peribacillus</taxon>
    </lineage>
</organism>
<name>A0A2N5M1N4_9BACI</name>
<evidence type="ECO:0000256" key="1">
    <source>
        <dbReference type="SAM" id="MobiDB-lite"/>
    </source>
</evidence>
<keyword evidence="4" id="KW-1185">Reference proteome</keyword>
<dbReference type="OrthoDB" id="2965336at2"/>
<dbReference type="RefSeq" id="WP_101644960.1">
    <property type="nucleotide sequence ID" value="NZ_PGUY01000062.1"/>
</dbReference>
<evidence type="ECO:0000256" key="2">
    <source>
        <dbReference type="SAM" id="Phobius"/>
    </source>
</evidence>
<evidence type="ECO:0000313" key="4">
    <source>
        <dbReference type="Proteomes" id="UP000234748"/>
    </source>
</evidence>
<dbReference type="EMBL" id="PGUY01000062">
    <property type="protein sequence ID" value="PLT28294.1"/>
    <property type="molecule type" value="Genomic_DNA"/>
</dbReference>
<keyword evidence="2" id="KW-0812">Transmembrane</keyword>
<evidence type="ECO:0000313" key="3">
    <source>
        <dbReference type="EMBL" id="PLT28294.1"/>
    </source>
</evidence>
<reference evidence="3 4" key="1">
    <citation type="submission" date="2017-11" db="EMBL/GenBank/DDBJ databases">
        <title>Comparitive Functional Genomics of Dry Heat Resistant strains isolated from the Viking Spacecraft.</title>
        <authorList>
            <person name="Seuylemezian A."/>
            <person name="Cooper K."/>
            <person name="Vaishampayan P."/>
        </authorList>
    </citation>
    <scope>NUCLEOTIDE SEQUENCE [LARGE SCALE GENOMIC DNA]</scope>
    <source>
        <strain evidence="3 4">V1-29</strain>
    </source>
</reference>
<keyword evidence="2" id="KW-1133">Transmembrane helix</keyword>
<sequence length="427" mass="47447">MKRYEISDHEIQEAFKMLPKITDNRDKEEIFRNITRSSIKRKKTIRWMPAAASIAAIILFSILASSYILPDHSADEKRSSSQELAGEVKKLDTSEGAEQETIDDSDKQDQNSTTENNSGETEEASEEQKPADKEGTTEESSETVPEKKDDGVSKAASLSSSLAFSSDTGKQSYITLAVPDKQIQYIVPITFETEKVEKQELLNELLDKMNTINEEDLGLMDFYPLNLSIALGKEEGTINIDFTDKNDLNNLYEFGLKTALEDTFRYQGFHKITFSTEGKPGVELPESGMVPEMTIEQTPKRSYLIYQAEESKPKFLVPNINAAGQTIEEAIKEMQNFQPVNSASPSIPGDMKIDKVAEQSGRLTITLSKETPLKDDESSLLAIEAILLTAKDFGLSAVLFENPGLSSIGPYDLTKDLEMPAAPNKIQ</sequence>
<proteinExistence type="predicted"/>
<protein>
    <recommendedName>
        <fullName evidence="5">Negative regulator of sigma-X activity</fullName>
    </recommendedName>
</protein>
<keyword evidence="2" id="KW-0472">Membrane</keyword>
<dbReference type="AlphaFoldDB" id="A0A2N5M1N4"/>
<evidence type="ECO:0008006" key="5">
    <source>
        <dbReference type="Google" id="ProtNLM"/>
    </source>
</evidence>
<dbReference type="Proteomes" id="UP000234748">
    <property type="component" value="Unassembled WGS sequence"/>
</dbReference>